<comment type="caution">
    <text evidence="1">The sequence shown here is derived from an EMBL/GenBank/DDBJ whole genome shotgun (WGS) entry which is preliminary data.</text>
</comment>
<dbReference type="Gene3D" id="3.30.2000.20">
    <property type="match status" value="1"/>
</dbReference>
<evidence type="ECO:0000313" key="1">
    <source>
        <dbReference type="EMBL" id="MBR0669967.1"/>
    </source>
</evidence>
<proteinExistence type="predicted"/>
<keyword evidence="2" id="KW-1185">Reference proteome</keyword>
<reference evidence="1" key="2">
    <citation type="journal article" date="2021" name="Syst. Appl. Microbiol.">
        <title>Roseomonas hellenica sp. nov., isolated from roots of wild-growing Alkanna tinctoria.</title>
        <authorList>
            <person name="Rat A."/>
            <person name="Naranjo H.D."/>
            <person name="Lebbe L."/>
            <person name="Cnockaert M."/>
            <person name="Krigas N."/>
            <person name="Grigoriadou K."/>
            <person name="Maloupa E."/>
            <person name="Willems A."/>
        </authorList>
    </citation>
    <scope>NUCLEOTIDE SEQUENCE</scope>
    <source>
        <strain evidence="1">LMG 31231</strain>
    </source>
</reference>
<dbReference type="AlphaFoldDB" id="A0A9X9WS38"/>
<organism evidence="1 2">
    <name type="scientific">Neoroseomonas soli</name>
    <dbReference type="NCBI Taxonomy" id="1081025"/>
    <lineage>
        <taxon>Bacteria</taxon>
        <taxon>Pseudomonadati</taxon>
        <taxon>Pseudomonadota</taxon>
        <taxon>Alphaproteobacteria</taxon>
        <taxon>Acetobacterales</taxon>
        <taxon>Acetobacteraceae</taxon>
        <taxon>Neoroseomonas</taxon>
    </lineage>
</organism>
<dbReference type="EMBL" id="JAAEDM010000003">
    <property type="protein sequence ID" value="MBR0669967.1"/>
    <property type="molecule type" value="Genomic_DNA"/>
</dbReference>
<evidence type="ECO:0000313" key="2">
    <source>
        <dbReference type="Proteomes" id="UP001138751"/>
    </source>
</evidence>
<name>A0A9X9WS38_9PROT</name>
<dbReference type="RefSeq" id="WP_211860343.1">
    <property type="nucleotide sequence ID" value="NZ_JAAEDM010000003.1"/>
</dbReference>
<protein>
    <submittedName>
        <fullName evidence="1">Uncharacterized protein</fullName>
    </submittedName>
</protein>
<gene>
    <name evidence="1" type="ORF">GXW76_02165</name>
</gene>
<reference evidence="1" key="1">
    <citation type="submission" date="2020-01" db="EMBL/GenBank/DDBJ databases">
        <authorList>
            <person name="Rat A."/>
        </authorList>
    </citation>
    <scope>NUCLEOTIDE SEQUENCE</scope>
    <source>
        <strain evidence="1">LMG 31231</strain>
    </source>
</reference>
<dbReference type="Proteomes" id="UP001138751">
    <property type="component" value="Unassembled WGS sequence"/>
</dbReference>
<sequence>MTASPYADSVAAIAAAWSSGWPAPPGVPVLWHHNGSDAVPSRVSTQHWLHLAVEHSSERLVAFGGGRGAHEKELHGSVVIRVMAARGLGEATQLALLDQALAVFRSRRDGPLSFLGTSVIEMPGASADGAWWVRSGIAVFVYRFRG</sequence>
<accession>A0A9X9WS38</accession>